<protein>
    <submittedName>
        <fullName evidence="2">Uncharacterized protein</fullName>
    </submittedName>
</protein>
<evidence type="ECO:0000313" key="3">
    <source>
        <dbReference type="Proteomes" id="UP000721954"/>
    </source>
</evidence>
<dbReference type="Proteomes" id="UP000721954">
    <property type="component" value="Unassembled WGS sequence"/>
</dbReference>
<reference evidence="2 3" key="1">
    <citation type="submission" date="2021-02" db="EMBL/GenBank/DDBJ databases">
        <title>Streptomyces spirodelae sp. nov., isolated from duckweed.</title>
        <authorList>
            <person name="Saimee Y."/>
            <person name="Duangmal K."/>
        </authorList>
    </citation>
    <scope>NUCLEOTIDE SEQUENCE [LARGE SCALE GENOMIC DNA]</scope>
    <source>
        <strain evidence="2 3">DSM 42105</strain>
    </source>
</reference>
<dbReference type="EMBL" id="JAFFZM010000035">
    <property type="protein sequence ID" value="MBO8203166.1"/>
    <property type="molecule type" value="Genomic_DNA"/>
</dbReference>
<accession>A0ABS3Y767</accession>
<name>A0ABS3Y767_9ACTN</name>
<proteinExistence type="predicted"/>
<keyword evidence="3" id="KW-1185">Reference proteome</keyword>
<evidence type="ECO:0000313" key="2">
    <source>
        <dbReference type="EMBL" id="MBO8203166.1"/>
    </source>
</evidence>
<organism evidence="2 3">
    <name type="scientific">Streptomyces smyrnaeus</name>
    <dbReference type="NCBI Taxonomy" id="1387713"/>
    <lineage>
        <taxon>Bacteria</taxon>
        <taxon>Bacillati</taxon>
        <taxon>Actinomycetota</taxon>
        <taxon>Actinomycetes</taxon>
        <taxon>Kitasatosporales</taxon>
        <taxon>Streptomycetaceae</taxon>
        <taxon>Streptomyces</taxon>
    </lineage>
</organism>
<keyword evidence="1" id="KW-1133">Transmembrane helix</keyword>
<feature type="transmembrane region" description="Helical" evidence="1">
    <location>
        <begin position="26"/>
        <end position="53"/>
    </location>
</feature>
<keyword evidence="1" id="KW-0472">Membrane</keyword>
<sequence length="65" mass="6645">MLSTTLQGRWETARAEMKARADAGEIAVSTVIIWAAAIGGAIAIAGTITAVLLKANGKLDSVFDG</sequence>
<keyword evidence="1" id="KW-0812">Transmembrane</keyword>
<evidence type="ECO:0000256" key="1">
    <source>
        <dbReference type="SAM" id="Phobius"/>
    </source>
</evidence>
<comment type="caution">
    <text evidence="2">The sequence shown here is derived from an EMBL/GenBank/DDBJ whole genome shotgun (WGS) entry which is preliminary data.</text>
</comment>
<gene>
    <name evidence="2" type="ORF">JW613_33535</name>
</gene>